<dbReference type="Proteomes" id="UP000199382">
    <property type="component" value="Unassembled WGS sequence"/>
</dbReference>
<dbReference type="AlphaFoldDB" id="A0A1G9KF84"/>
<keyword evidence="2" id="KW-1185">Reference proteome</keyword>
<protein>
    <submittedName>
        <fullName evidence="1">Uncharacterized protein</fullName>
    </submittedName>
</protein>
<name>A0A1G9KF84_9RHOB</name>
<organism evidence="1 2">
    <name type="scientific">Aliiruegeria lutimaris</name>
    <dbReference type="NCBI Taxonomy" id="571298"/>
    <lineage>
        <taxon>Bacteria</taxon>
        <taxon>Pseudomonadati</taxon>
        <taxon>Pseudomonadota</taxon>
        <taxon>Alphaproteobacteria</taxon>
        <taxon>Rhodobacterales</taxon>
        <taxon>Roseobacteraceae</taxon>
        <taxon>Aliiruegeria</taxon>
    </lineage>
</organism>
<evidence type="ECO:0000313" key="2">
    <source>
        <dbReference type="Proteomes" id="UP000199382"/>
    </source>
</evidence>
<accession>A0A1G9KF84</accession>
<reference evidence="1 2" key="1">
    <citation type="submission" date="2016-10" db="EMBL/GenBank/DDBJ databases">
        <authorList>
            <person name="de Groot N.N."/>
        </authorList>
    </citation>
    <scope>NUCLEOTIDE SEQUENCE [LARGE SCALE GENOMIC DNA]</scope>
    <source>
        <strain evidence="1 2">DSM 25294</strain>
    </source>
</reference>
<gene>
    <name evidence="1" type="ORF">SAMN04488026_10882</name>
</gene>
<proteinExistence type="predicted"/>
<evidence type="ECO:0000313" key="1">
    <source>
        <dbReference type="EMBL" id="SDL48025.1"/>
    </source>
</evidence>
<sequence length="250" mass="28576">MYTMWGGITEIHRNLSEQEIAQLTSWLLRRTPRLNTSVPKLVEPAKEADIRLNEVPRQKITKMGAREHVDRFFDDGTLRLGTVRDFARQEHNEIGDGQEDAPIVIIGERIGYTAAGSFEGGHEHYVFCTFLGEPSVEILEAFEYDSYYEITDPAGFSNAVGNAIGSRHADFGRCVYAPYRALQGLVADSFTMRRIDHRTMEMVGEGRNYVKSLPYVHQKELRFTWRMKMEVGAPRLVKCPEAIQFAKRID</sequence>
<dbReference type="EMBL" id="FNEK01000088">
    <property type="protein sequence ID" value="SDL48025.1"/>
    <property type="molecule type" value="Genomic_DNA"/>
</dbReference>